<evidence type="ECO:0008006" key="5">
    <source>
        <dbReference type="Google" id="ProtNLM"/>
    </source>
</evidence>
<feature type="compositionally biased region" description="Acidic residues" evidence="1">
    <location>
        <begin position="56"/>
        <end position="68"/>
    </location>
</feature>
<evidence type="ECO:0000256" key="1">
    <source>
        <dbReference type="SAM" id="MobiDB-lite"/>
    </source>
</evidence>
<proteinExistence type="predicted"/>
<evidence type="ECO:0000256" key="2">
    <source>
        <dbReference type="SAM" id="SignalP"/>
    </source>
</evidence>
<dbReference type="EMBL" id="CP012672">
    <property type="protein sequence ID" value="AUX36237.1"/>
    <property type="molecule type" value="Genomic_DNA"/>
</dbReference>
<accession>A0A4P2R018</accession>
<organism evidence="3 4">
    <name type="scientific">Sorangium cellulosum</name>
    <name type="common">Polyangium cellulosum</name>
    <dbReference type="NCBI Taxonomy" id="56"/>
    <lineage>
        <taxon>Bacteria</taxon>
        <taxon>Pseudomonadati</taxon>
        <taxon>Myxococcota</taxon>
        <taxon>Polyangia</taxon>
        <taxon>Polyangiales</taxon>
        <taxon>Polyangiaceae</taxon>
        <taxon>Sorangium</taxon>
    </lineage>
</organism>
<sequence length="134" mass="14537">MGYSLKLKASALVLCGGLAMVLASACDLTYNCDTVEPGSAGAGYPTESVGAGDYPNNDEEDEPEDDDVGSAQLAMAGGCSPVHPCTEMYEKCEDKRGRCTREIDSGRTLCDYCRDDCQNKRPYKYSECYQCGFY</sequence>
<name>A0A4P2R018_SORCE</name>
<dbReference type="Proteomes" id="UP000295497">
    <property type="component" value="Chromosome"/>
</dbReference>
<feature type="region of interest" description="Disordered" evidence="1">
    <location>
        <begin position="36"/>
        <end position="70"/>
    </location>
</feature>
<evidence type="ECO:0000313" key="3">
    <source>
        <dbReference type="EMBL" id="AUX36237.1"/>
    </source>
</evidence>
<keyword evidence="2" id="KW-0732">Signal</keyword>
<dbReference type="PROSITE" id="PS51257">
    <property type="entry name" value="PROKAR_LIPOPROTEIN"/>
    <property type="match status" value="1"/>
</dbReference>
<reference evidence="3 4" key="1">
    <citation type="submission" date="2015-09" db="EMBL/GenBank/DDBJ databases">
        <title>Sorangium comparison.</title>
        <authorList>
            <person name="Zaburannyi N."/>
            <person name="Bunk B."/>
            <person name="Overmann J."/>
            <person name="Mueller R."/>
        </authorList>
    </citation>
    <scope>NUCLEOTIDE SEQUENCE [LARGE SCALE GENOMIC DNA]</scope>
    <source>
        <strain evidence="3 4">So ce836</strain>
    </source>
</reference>
<gene>
    <name evidence="3" type="ORF">SOCE836_084440</name>
</gene>
<feature type="signal peptide" evidence="2">
    <location>
        <begin position="1"/>
        <end position="25"/>
    </location>
</feature>
<evidence type="ECO:0000313" key="4">
    <source>
        <dbReference type="Proteomes" id="UP000295497"/>
    </source>
</evidence>
<dbReference type="AlphaFoldDB" id="A0A4P2R018"/>
<feature type="chain" id="PRO_5020422580" description="Secreted protein" evidence="2">
    <location>
        <begin position="26"/>
        <end position="134"/>
    </location>
</feature>
<protein>
    <recommendedName>
        <fullName evidence="5">Secreted protein</fullName>
    </recommendedName>
</protein>